<reference evidence="1" key="1">
    <citation type="submission" date="2009-10" db="EMBL/GenBank/DDBJ databases">
        <authorList>
            <consortium name="Los Alamos National Laboratory (LANL)"/>
            <consortium name="National Microbial Pathogen Data Resource (NMPDR)"/>
            <person name="Munk A.C."/>
            <person name="Tapia R."/>
            <person name="Green L."/>
            <person name="Rogers Y."/>
            <person name="Detter J.C."/>
            <person name="Bruce D."/>
            <person name="Brettin T.S."/>
            <person name="Colwell R."/>
            <person name="Huq A."/>
            <person name="Grim C.J."/>
            <person name="Hasan N.A."/>
            <person name="Vonstein V."/>
            <person name="Bartels D."/>
        </authorList>
    </citation>
    <scope>NUCLEOTIDE SEQUENCE</scope>
    <source>
        <strain evidence="1">EX25</strain>
    </source>
</reference>
<dbReference type="EMBL" id="CP001806">
    <property type="protein sequence ID" value="ACY52862.1"/>
    <property type="molecule type" value="Genomic_DNA"/>
</dbReference>
<gene>
    <name evidence="1" type="ordered locus">VEA_000174</name>
</gene>
<sequence length="37" mass="4364">MMVFLITKNVDLLPNCSTLKRLRVHFSLKFDLQHAHP</sequence>
<organism evidence="1 2">
    <name type="scientific">Vibrio antiquarius (strain Ex25)</name>
    <dbReference type="NCBI Taxonomy" id="150340"/>
    <lineage>
        <taxon>Bacteria</taxon>
        <taxon>Pseudomonadati</taxon>
        <taxon>Pseudomonadota</taxon>
        <taxon>Gammaproteobacteria</taxon>
        <taxon>Vibrionales</taxon>
        <taxon>Vibrionaceae</taxon>
        <taxon>Vibrio</taxon>
        <taxon>Vibrio diabolicus subgroup</taxon>
    </lineage>
</organism>
<evidence type="ECO:0000313" key="2">
    <source>
        <dbReference type="Proteomes" id="UP000002571"/>
    </source>
</evidence>
<name>A0ACA6QRD7_VIBAE</name>
<accession>A0ACA6QRD7</accession>
<protein>
    <submittedName>
        <fullName evidence="1">Uncharacterized protein</fullName>
    </submittedName>
</protein>
<proteinExistence type="predicted"/>
<keyword evidence="2" id="KW-1185">Reference proteome</keyword>
<evidence type="ECO:0000313" key="1">
    <source>
        <dbReference type="EMBL" id="ACY52862.1"/>
    </source>
</evidence>
<dbReference type="Proteomes" id="UP000002571">
    <property type="component" value="Chromosome 2"/>
</dbReference>